<feature type="region of interest" description="Disordered" evidence="1">
    <location>
        <begin position="36"/>
        <end position="91"/>
    </location>
</feature>
<proteinExistence type="predicted"/>
<gene>
    <name evidence="2" type="ORF">GALL_135650</name>
</gene>
<name>A0A1J5SJR1_9ZZZZ</name>
<dbReference type="InterPro" id="IPR005498">
    <property type="entry name" value="T4SS_VirB10/TraB/TrbI"/>
</dbReference>
<reference evidence="2" key="1">
    <citation type="submission" date="2016-10" db="EMBL/GenBank/DDBJ databases">
        <title>Sequence of Gallionella enrichment culture.</title>
        <authorList>
            <person name="Poehlein A."/>
            <person name="Muehling M."/>
            <person name="Daniel R."/>
        </authorList>
    </citation>
    <scope>NUCLEOTIDE SEQUENCE</scope>
</reference>
<comment type="caution">
    <text evidence="2">The sequence shown here is derived from an EMBL/GenBank/DDBJ whole genome shotgun (WGS) entry which is preliminary data.</text>
</comment>
<dbReference type="Pfam" id="PF03743">
    <property type="entry name" value="TrbI"/>
    <property type="match status" value="1"/>
</dbReference>
<dbReference type="EMBL" id="MLJW01000058">
    <property type="protein sequence ID" value="OIR04365.1"/>
    <property type="molecule type" value="Genomic_DNA"/>
</dbReference>
<accession>A0A1J5SJR1</accession>
<evidence type="ECO:0008006" key="3">
    <source>
        <dbReference type="Google" id="ProtNLM"/>
    </source>
</evidence>
<evidence type="ECO:0000313" key="2">
    <source>
        <dbReference type="EMBL" id="OIR04365.1"/>
    </source>
</evidence>
<sequence length="413" mass="43232">MKGLLTSKAGVIAACLFAVVMAIVVQRVLSRQAARRTAQVPVAPVASPSTPAPAVGTPPPSASGAAAVQPGSGGATPAPERASRAGVPSSTQRELVFLDRYQKVGSGSRIDRDRQGRTITRRRTAGPVASARSAARSGNSDMHRVVLRMGGAVKSRTGRAGEAGKSAPSPDSAVPAGSGEIPAPVEQPDFVPYGHPLKCELVFTIDSTLDESPVVALVVEPVYNNGRLVIPAGTELHGVARPDRLRDRLFSGQDWVLVFPRADGRENGRALSVKGLALDRAEPDGNGLTWGITDGSLGLQGTVIRTMEWDEVKRFAATFVSAAALGLQERETARGVSRAASTPRNAALQGIATSLEEVARKIADEVGRNGVFLRVPGGKQFYFYPQQAIVPGAATAPDRMRMPAASVKSLRSS</sequence>
<feature type="region of interest" description="Disordered" evidence="1">
    <location>
        <begin position="106"/>
        <end position="184"/>
    </location>
</feature>
<organism evidence="2">
    <name type="scientific">mine drainage metagenome</name>
    <dbReference type="NCBI Taxonomy" id="410659"/>
    <lineage>
        <taxon>unclassified sequences</taxon>
        <taxon>metagenomes</taxon>
        <taxon>ecological metagenomes</taxon>
    </lineage>
</organism>
<evidence type="ECO:0000256" key="1">
    <source>
        <dbReference type="SAM" id="MobiDB-lite"/>
    </source>
</evidence>
<dbReference type="AlphaFoldDB" id="A0A1J5SJR1"/>
<protein>
    <recommendedName>
        <fullName evidence="3">TrbI/VirB10 family protein</fullName>
    </recommendedName>
</protein>
<feature type="compositionally biased region" description="Low complexity" evidence="1">
    <location>
        <begin position="38"/>
        <end position="55"/>
    </location>
</feature>